<keyword evidence="2 7" id="KW-0813">Transport</keyword>
<evidence type="ECO:0000313" key="10">
    <source>
        <dbReference type="Proteomes" id="UP000291072"/>
    </source>
</evidence>
<keyword evidence="3" id="KW-1003">Cell membrane</keyword>
<feature type="transmembrane region" description="Helical" evidence="7">
    <location>
        <begin position="176"/>
        <end position="204"/>
    </location>
</feature>
<dbReference type="Pfam" id="PF00528">
    <property type="entry name" value="BPD_transp_1"/>
    <property type="match status" value="1"/>
</dbReference>
<dbReference type="PANTHER" id="PTHR30193">
    <property type="entry name" value="ABC TRANSPORTER PERMEASE PROTEIN"/>
    <property type="match status" value="1"/>
</dbReference>
<feature type="transmembrane region" description="Helical" evidence="7">
    <location>
        <begin position="235"/>
        <end position="255"/>
    </location>
</feature>
<dbReference type="InterPro" id="IPR000515">
    <property type="entry name" value="MetI-like"/>
</dbReference>
<evidence type="ECO:0000256" key="6">
    <source>
        <dbReference type="ARBA" id="ARBA00023136"/>
    </source>
</evidence>
<comment type="subcellular location">
    <subcellularLocation>
        <location evidence="1 7">Cell membrane</location>
        <topology evidence="1 7">Multi-pass membrane protein</topology>
    </subcellularLocation>
</comment>
<evidence type="ECO:0000256" key="4">
    <source>
        <dbReference type="ARBA" id="ARBA00022692"/>
    </source>
</evidence>
<keyword evidence="6 7" id="KW-0472">Membrane</keyword>
<feature type="transmembrane region" description="Helical" evidence="7">
    <location>
        <begin position="30"/>
        <end position="53"/>
    </location>
</feature>
<evidence type="ECO:0000259" key="8">
    <source>
        <dbReference type="PROSITE" id="PS50928"/>
    </source>
</evidence>
<organism evidence="9 10">
    <name type="scientific">Mycoplasma todarodis</name>
    <dbReference type="NCBI Taxonomy" id="1937191"/>
    <lineage>
        <taxon>Bacteria</taxon>
        <taxon>Bacillati</taxon>
        <taxon>Mycoplasmatota</taxon>
        <taxon>Mollicutes</taxon>
        <taxon>Mycoplasmataceae</taxon>
        <taxon>Mycoplasma</taxon>
    </lineage>
</organism>
<feature type="transmembrane region" description="Helical" evidence="7">
    <location>
        <begin position="289"/>
        <end position="308"/>
    </location>
</feature>
<dbReference type="GO" id="GO:0005886">
    <property type="term" value="C:plasma membrane"/>
    <property type="evidence" value="ECO:0007669"/>
    <property type="project" value="UniProtKB-SubCell"/>
</dbReference>
<evidence type="ECO:0000256" key="5">
    <source>
        <dbReference type="ARBA" id="ARBA00022989"/>
    </source>
</evidence>
<dbReference type="Proteomes" id="UP000291072">
    <property type="component" value="Unassembled WGS sequence"/>
</dbReference>
<proteinExistence type="inferred from homology"/>
<comment type="similarity">
    <text evidence="7">Belongs to the binding-protein-dependent transport system permease family.</text>
</comment>
<evidence type="ECO:0000256" key="1">
    <source>
        <dbReference type="ARBA" id="ARBA00004651"/>
    </source>
</evidence>
<reference evidence="9 10" key="1">
    <citation type="submission" date="2018-02" db="EMBL/GenBank/DDBJ databases">
        <title>Mycoplasma marinum and Mycoplasma todarodis sp. nov., moderately halophilic and psychrotolerant mycoplasmas isolated from cephalopods.</title>
        <authorList>
            <person name="Viver T."/>
        </authorList>
    </citation>
    <scope>NUCLEOTIDE SEQUENCE [LARGE SCALE GENOMIC DNA]</scope>
    <source>
        <strain evidence="9 10">5H</strain>
    </source>
</reference>
<feature type="transmembrane region" description="Helical" evidence="7">
    <location>
        <begin position="128"/>
        <end position="147"/>
    </location>
</feature>
<evidence type="ECO:0000313" key="9">
    <source>
        <dbReference type="EMBL" id="TCG11316.1"/>
    </source>
</evidence>
<evidence type="ECO:0000256" key="2">
    <source>
        <dbReference type="ARBA" id="ARBA00022448"/>
    </source>
</evidence>
<dbReference type="EMBL" id="PSZP01000009">
    <property type="protein sequence ID" value="TCG11316.1"/>
    <property type="molecule type" value="Genomic_DNA"/>
</dbReference>
<accession>A0A4R0XKX9</accession>
<keyword evidence="10" id="KW-1185">Reference proteome</keyword>
<dbReference type="PANTHER" id="PTHR30193:SF37">
    <property type="entry name" value="INNER MEMBRANE ABC TRANSPORTER PERMEASE PROTEIN YCJO"/>
    <property type="match status" value="1"/>
</dbReference>
<evidence type="ECO:0000256" key="3">
    <source>
        <dbReference type="ARBA" id="ARBA00022475"/>
    </source>
</evidence>
<dbReference type="GO" id="GO:0055085">
    <property type="term" value="P:transmembrane transport"/>
    <property type="evidence" value="ECO:0007669"/>
    <property type="project" value="InterPro"/>
</dbReference>
<dbReference type="PROSITE" id="PS50928">
    <property type="entry name" value="ABC_TM1"/>
    <property type="match status" value="1"/>
</dbReference>
<keyword evidence="4 7" id="KW-0812">Transmembrane</keyword>
<dbReference type="SUPFAM" id="SSF161098">
    <property type="entry name" value="MetI-like"/>
    <property type="match status" value="1"/>
</dbReference>
<keyword evidence="5 7" id="KW-1133">Transmembrane helix</keyword>
<sequence>MSFKRKLERHANPKTKDLYRVNRKTPFWKAFLLMVPALTILIVFTVIPFIFAVKDGIFVNDNDAYDTSASFHNFKTVLEDPFFHQALKNSLLYAIIAVPLILIISLVISSAISSVIRKRLRGIIQTIFFLPYVTSAISISLAFAFLFDYDTGMINGIITAAGGKKMQFTNDTTGHGAMIVMVSFGVWRGLAFNILIFTTAMLAVDKTRYKAAAIDGSGPVKQFFKITIPSINGTINFLITMGIIGAIKVFPLALFDNNPSTAKVNGAFTLMLYVYDQINVPNFGKAGVASLYILVISISFSVIVKGGFNQIVKLTNYLGEKRVANKIKNY</sequence>
<evidence type="ECO:0000256" key="7">
    <source>
        <dbReference type="RuleBase" id="RU363032"/>
    </source>
</evidence>
<dbReference type="OrthoDB" id="42615at2"/>
<comment type="caution">
    <text evidence="9">The sequence shown here is derived from an EMBL/GenBank/DDBJ whole genome shotgun (WGS) entry which is preliminary data.</text>
</comment>
<name>A0A4R0XKX9_9MOLU</name>
<gene>
    <name evidence="9" type="ORF">C4B25_01885</name>
</gene>
<dbReference type="AlphaFoldDB" id="A0A4R0XKX9"/>
<dbReference type="InterPro" id="IPR051393">
    <property type="entry name" value="ABC_transporter_permease"/>
</dbReference>
<dbReference type="CDD" id="cd06261">
    <property type="entry name" value="TM_PBP2"/>
    <property type="match status" value="1"/>
</dbReference>
<feature type="transmembrane region" description="Helical" evidence="7">
    <location>
        <begin position="91"/>
        <end position="116"/>
    </location>
</feature>
<dbReference type="RefSeq" id="WP_131613368.1">
    <property type="nucleotide sequence ID" value="NZ_PSZP01000009.1"/>
</dbReference>
<protein>
    <submittedName>
        <fullName evidence="9">ABC transporter permease</fullName>
    </submittedName>
</protein>
<dbReference type="Gene3D" id="1.10.3720.10">
    <property type="entry name" value="MetI-like"/>
    <property type="match status" value="1"/>
</dbReference>
<dbReference type="InterPro" id="IPR035906">
    <property type="entry name" value="MetI-like_sf"/>
</dbReference>
<feature type="domain" description="ABC transmembrane type-1" evidence="8">
    <location>
        <begin position="87"/>
        <end position="304"/>
    </location>
</feature>